<comment type="cofactor">
    <cofactor evidence="4">
        <name>Mg(2+)</name>
        <dbReference type="ChEBI" id="CHEBI:18420"/>
    </cofactor>
    <text evidence="4">Binds 1 Mg(2+) ion per subunit.</text>
</comment>
<dbReference type="InterPro" id="IPR029017">
    <property type="entry name" value="Enolase-like_N"/>
</dbReference>
<dbReference type="SFLD" id="SFLDG00179">
    <property type="entry name" value="mandelate_racemase"/>
    <property type="match status" value="1"/>
</dbReference>
<evidence type="ECO:0000259" key="5">
    <source>
        <dbReference type="SMART" id="SM00922"/>
    </source>
</evidence>
<dbReference type="GO" id="GO:0016052">
    <property type="term" value="P:carbohydrate catabolic process"/>
    <property type="evidence" value="ECO:0007669"/>
    <property type="project" value="TreeGrafter"/>
</dbReference>
<dbReference type="Pfam" id="PF13378">
    <property type="entry name" value="MR_MLE_C"/>
    <property type="match status" value="1"/>
</dbReference>
<evidence type="ECO:0000256" key="1">
    <source>
        <dbReference type="ARBA" id="ARBA00022723"/>
    </source>
</evidence>
<dbReference type="SFLD" id="SFLDS00001">
    <property type="entry name" value="Enolase"/>
    <property type="match status" value="1"/>
</dbReference>
<evidence type="ECO:0000256" key="2">
    <source>
        <dbReference type="ARBA" id="ARBA00022842"/>
    </source>
</evidence>
<dbReference type="InterPro" id="IPR046945">
    <property type="entry name" value="RHMD-like"/>
</dbReference>
<dbReference type="GO" id="GO:0000287">
    <property type="term" value="F:magnesium ion binding"/>
    <property type="evidence" value="ECO:0007669"/>
    <property type="project" value="TreeGrafter"/>
</dbReference>
<dbReference type="SFLD" id="SFLDF00118">
    <property type="entry name" value="D-tartrate_dehydratase"/>
    <property type="match status" value="1"/>
</dbReference>
<dbReference type="Gene3D" id="3.20.20.120">
    <property type="entry name" value="Enolase-like C-terminal domain"/>
    <property type="match status" value="1"/>
</dbReference>
<dbReference type="AlphaFoldDB" id="A0A1X2LEJ7"/>
<protein>
    <submittedName>
        <fullName evidence="6">Mandelate racemase</fullName>
    </submittedName>
</protein>
<feature type="binding site" evidence="4">
    <location>
        <position position="215"/>
    </location>
    <ligand>
        <name>Mg(2+)</name>
        <dbReference type="ChEBI" id="CHEBI:18420"/>
    </ligand>
</feature>
<dbReference type="OrthoDB" id="9802699at2"/>
<keyword evidence="2 4" id="KW-0460">Magnesium</keyword>
<gene>
    <name evidence="6" type="ORF">B8W69_00750</name>
</gene>
<organism evidence="6 7">
    <name type="scientific">Mycolicibacterium vulneris</name>
    <dbReference type="NCBI Taxonomy" id="547163"/>
    <lineage>
        <taxon>Bacteria</taxon>
        <taxon>Bacillati</taxon>
        <taxon>Actinomycetota</taxon>
        <taxon>Actinomycetes</taxon>
        <taxon>Mycobacteriales</taxon>
        <taxon>Mycobacteriaceae</taxon>
        <taxon>Mycolicibacterium</taxon>
    </lineage>
</organism>
<keyword evidence="1 4" id="KW-0479">Metal-binding</keyword>
<feature type="binding site" evidence="4">
    <location>
        <position position="241"/>
    </location>
    <ligand>
        <name>Mg(2+)</name>
        <dbReference type="ChEBI" id="CHEBI:18420"/>
    </ligand>
</feature>
<dbReference type="EMBL" id="NCXM01000001">
    <property type="protein sequence ID" value="OSC32355.1"/>
    <property type="molecule type" value="Genomic_DNA"/>
</dbReference>
<dbReference type="InterPro" id="IPR036849">
    <property type="entry name" value="Enolase-like_C_sf"/>
</dbReference>
<dbReference type="Gene3D" id="3.30.390.10">
    <property type="entry name" value="Enolase-like, N-terminal domain"/>
    <property type="match status" value="1"/>
</dbReference>
<evidence type="ECO:0000313" key="6">
    <source>
        <dbReference type="EMBL" id="OSC32355.1"/>
    </source>
</evidence>
<evidence type="ECO:0000256" key="3">
    <source>
        <dbReference type="PIRSR" id="PIRSR634611-1"/>
    </source>
</evidence>
<dbReference type="Proteomes" id="UP000242320">
    <property type="component" value="Unassembled WGS sequence"/>
</dbReference>
<dbReference type="InterPro" id="IPR029065">
    <property type="entry name" value="Enolase_C-like"/>
</dbReference>
<dbReference type="PANTHER" id="PTHR13794:SF58">
    <property type="entry name" value="MITOCHONDRIAL ENOLASE SUPERFAMILY MEMBER 1"/>
    <property type="match status" value="1"/>
</dbReference>
<keyword evidence="7" id="KW-1185">Reference proteome</keyword>
<dbReference type="SUPFAM" id="SSF54826">
    <property type="entry name" value="Enolase N-terminal domain-like"/>
    <property type="match status" value="1"/>
</dbReference>
<feature type="domain" description="Mandelate racemase/muconate lactonizing enzyme C-terminal" evidence="5">
    <location>
        <begin position="165"/>
        <end position="262"/>
    </location>
</feature>
<dbReference type="PANTHER" id="PTHR13794">
    <property type="entry name" value="ENOLASE SUPERFAMILY, MANDELATE RACEMASE"/>
    <property type="match status" value="1"/>
</dbReference>
<dbReference type="InterPro" id="IPR034611">
    <property type="entry name" value="D-tartrate_dehydratase"/>
</dbReference>
<proteinExistence type="predicted"/>
<dbReference type="InterPro" id="IPR013342">
    <property type="entry name" value="Mandelate_racemase_C"/>
</dbReference>
<dbReference type="GO" id="GO:0047808">
    <property type="term" value="F:D(-)-tartrate dehydratase activity"/>
    <property type="evidence" value="ECO:0007669"/>
    <property type="project" value="InterPro"/>
</dbReference>
<sequence length="396" mass="41736">MMRITAIVERAVSLDGGRRGGPANAVVNFAHHTVSLVAVITDVIRHGRPVVGVAFDSIGRFAQSGILRDRMVPRVLAASPDTLLDASGYVDPAAVLACALTDEKPGGHGDRAAAAAALELACWDLNAKLRDEPACATIARHAGREPAASVPVYAAGGYYYADGGVDSLRAEMRGYLDAGYDAVKMKIGGAALGEDLARIEAVIDVVGDAKRVAVDANGRFDRAESTRWAGALAPYGLRWYEEPGDPLDYALNRAVTECYDGAVATGENLFSVPDATNLMRYGGMRPNHDVFQMDPGLSYGLTEYIRMLDVAACHGFDRRFAFPHGGHLINLHVAAGLGLGGCEAYPGVFAPFGGYPDACALSAGRIWPTDAAGFGLEQKTGLAELIVELTDGRGRG</sequence>
<feature type="binding site" evidence="4">
    <location>
        <position position="267"/>
    </location>
    <ligand>
        <name>Mg(2+)</name>
        <dbReference type="ChEBI" id="CHEBI:18420"/>
    </ligand>
</feature>
<comment type="caution">
    <text evidence="6">The sequence shown here is derived from an EMBL/GenBank/DDBJ whole genome shotgun (WGS) entry which is preliminary data.</text>
</comment>
<dbReference type="SMART" id="SM00922">
    <property type="entry name" value="MR_MLE"/>
    <property type="match status" value="1"/>
</dbReference>
<evidence type="ECO:0000313" key="7">
    <source>
        <dbReference type="Proteomes" id="UP000242320"/>
    </source>
</evidence>
<evidence type="ECO:0000256" key="4">
    <source>
        <dbReference type="PIRSR" id="PIRSR634611-3"/>
    </source>
</evidence>
<feature type="active site" description="acceptor" evidence="3">
    <location>
        <position position="186"/>
    </location>
</feature>
<name>A0A1X2LEJ7_9MYCO</name>
<feature type="active site" description="Proton donor/acceptor" evidence="3">
    <location>
        <position position="324"/>
    </location>
</feature>
<accession>A0A1X2LEJ7</accession>
<dbReference type="SUPFAM" id="SSF51604">
    <property type="entry name" value="Enolase C-terminal domain-like"/>
    <property type="match status" value="1"/>
</dbReference>
<reference evidence="6 7" key="1">
    <citation type="submission" date="2017-04" db="EMBL/GenBank/DDBJ databases">
        <title>The new phylogeny of genus Mycobacterium.</title>
        <authorList>
            <person name="Tortoli E."/>
            <person name="Trovato A."/>
            <person name="Cirillo D.M."/>
        </authorList>
    </citation>
    <scope>NUCLEOTIDE SEQUENCE [LARGE SCALE GENOMIC DNA]</scope>
    <source>
        <strain evidence="6 7">DSM 45247</strain>
    </source>
</reference>